<protein>
    <submittedName>
        <fullName evidence="5">Serine-type endopeptidase</fullName>
    </submittedName>
</protein>
<dbReference type="InterPro" id="IPR009003">
    <property type="entry name" value="Peptidase_S1_PA"/>
</dbReference>
<dbReference type="PROSITE" id="PS50240">
    <property type="entry name" value="TRYPSIN_DOM"/>
    <property type="match status" value="1"/>
</dbReference>
<dbReference type="GO" id="GO:0006508">
    <property type="term" value="P:proteolysis"/>
    <property type="evidence" value="ECO:0007669"/>
    <property type="project" value="UniProtKB-KW"/>
</dbReference>
<reference evidence="5 6" key="1">
    <citation type="journal article" date="2016" name="Sci. Rep.">
        <title>Draft genome sequencing and secretome analysis of fungal phytopathogen Ascochyta rabiei provides insight into the necrotrophic effector repertoire.</title>
        <authorList>
            <person name="Verma S."/>
            <person name="Gazara R.K."/>
            <person name="Nizam S."/>
            <person name="Parween S."/>
            <person name="Chattopadhyay D."/>
            <person name="Verma P.K."/>
        </authorList>
    </citation>
    <scope>NUCLEOTIDE SEQUENCE [LARGE SCALE GENOMIC DNA]</scope>
    <source>
        <strain evidence="5 6">ArDII</strain>
    </source>
</reference>
<accession>A0A163KD43</accession>
<proteinExistence type="predicted"/>
<comment type="caution">
    <text evidence="5">The sequence shown here is derived from an EMBL/GenBank/DDBJ whole genome shotgun (WGS) entry which is preliminary data.</text>
</comment>
<dbReference type="Proteomes" id="UP000076837">
    <property type="component" value="Unassembled WGS sequence"/>
</dbReference>
<keyword evidence="4" id="KW-1015">Disulfide bond</keyword>
<dbReference type="EMBL" id="JYNV01000089">
    <property type="protein sequence ID" value="KZM26923.1"/>
    <property type="molecule type" value="Genomic_DNA"/>
</dbReference>
<dbReference type="Pfam" id="PF00089">
    <property type="entry name" value="Trypsin"/>
    <property type="match status" value="1"/>
</dbReference>
<dbReference type="Gene3D" id="2.40.10.10">
    <property type="entry name" value="Trypsin-like serine proteases"/>
    <property type="match status" value="2"/>
</dbReference>
<keyword evidence="3" id="KW-0720">Serine protease</keyword>
<evidence type="ECO:0000256" key="2">
    <source>
        <dbReference type="ARBA" id="ARBA00022801"/>
    </source>
</evidence>
<evidence type="ECO:0000313" key="6">
    <source>
        <dbReference type="Proteomes" id="UP000076837"/>
    </source>
</evidence>
<dbReference type="GO" id="GO:0004252">
    <property type="term" value="F:serine-type endopeptidase activity"/>
    <property type="evidence" value="ECO:0007669"/>
    <property type="project" value="InterPro"/>
</dbReference>
<dbReference type="FunFam" id="2.40.10.10:FF:000077">
    <property type="entry name" value="Predicted protein"/>
    <property type="match status" value="1"/>
</dbReference>
<keyword evidence="6" id="KW-1185">Reference proteome</keyword>
<dbReference type="InterPro" id="IPR001254">
    <property type="entry name" value="Trypsin_dom"/>
</dbReference>
<dbReference type="SUPFAM" id="SSF50494">
    <property type="entry name" value="Trypsin-like serine proteases"/>
    <property type="match status" value="1"/>
</dbReference>
<dbReference type="PROSITE" id="PS00135">
    <property type="entry name" value="TRYPSIN_SER"/>
    <property type="match status" value="1"/>
</dbReference>
<dbReference type="SMART" id="SM00020">
    <property type="entry name" value="Tryp_SPc"/>
    <property type="match status" value="1"/>
</dbReference>
<evidence type="ECO:0000256" key="3">
    <source>
        <dbReference type="ARBA" id="ARBA00022825"/>
    </source>
</evidence>
<dbReference type="STRING" id="5454.A0A163KD43"/>
<dbReference type="OrthoDB" id="6380398at2759"/>
<gene>
    <name evidence="5" type="ORF">ST47_g1932</name>
</gene>
<dbReference type="AlphaFoldDB" id="A0A163KD43"/>
<evidence type="ECO:0000256" key="1">
    <source>
        <dbReference type="ARBA" id="ARBA00022670"/>
    </source>
</evidence>
<sequence>MQYKALIAGLMASAASAAPTPQDSSDIVGGTTAAAGEFPYIVSLRQSGSHICGGSLVDSRTVVTAAHCTVGQTASSLSVRAGSLNRNSGGTLVSVSSIKVHPNFDESTLNNDIAIWKLATPISTSSTIGYVTLPAANSDPASGSTTTVAGWGTTSSGGSSPTTLRKVDVPIVSRATCRQNYSAAEITDNMICAGLTAGGKDSCQGDSGGPLVSASSSTLVGVVSWGNGCAQAGQPGVYARVSTLLSFVNSNLG</sequence>
<dbReference type="CDD" id="cd00190">
    <property type="entry name" value="Tryp_SPc"/>
    <property type="match status" value="1"/>
</dbReference>
<dbReference type="InterPro" id="IPR043504">
    <property type="entry name" value="Peptidase_S1_PA_chymotrypsin"/>
</dbReference>
<dbReference type="PANTHER" id="PTHR24252:SF7">
    <property type="entry name" value="HYALIN"/>
    <property type="match status" value="1"/>
</dbReference>
<dbReference type="PANTHER" id="PTHR24252">
    <property type="entry name" value="ACROSIN-RELATED"/>
    <property type="match status" value="1"/>
</dbReference>
<name>A0A163KD43_DIDRA</name>
<organism evidence="5 6">
    <name type="scientific">Didymella rabiei</name>
    <name type="common">Chickpea ascochyta blight fungus</name>
    <name type="synonym">Mycosphaerella rabiei</name>
    <dbReference type="NCBI Taxonomy" id="5454"/>
    <lineage>
        <taxon>Eukaryota</taxon>
        <taxon>Fungi</taxon>
        <taxon>Dikarya</taxon>
        <taxon>Ascomycota</taxon>
        <taxon>Pezizomycotina</taxon>
        <taxon>Dothideomycetes</taxon>
        <taxon>Pleosporomycetidae</taxon>
        <taxon>Pleosporales</taxon>
        <taxon>Pleosporineae</taxon>
        <taxon>Didymellaceae</taxon>
        <taxon>Ascochyta</taxon>
    </lineage>
</organism>
<dbReference type="InterPro" id="IPR033116">
    <property type="entry name" value="TRYPSIN_SER"/>
</dbReference>
<keyword evidence="1" id="KW-0645">Protease</keyword>
<evidence type="ECO:0000313" key="5">
    <source>
        <dbReference type="EMBL" id="KZM26923.1"/>
    </source>
</evidence>
<dbReference type="PROSITE" id="PS00134">
    <property type="entry name" value="TRYPSIN_HIS"/>
    <property type="match status" value="1"/>
</dbReference>
<keyword evidence="2" id="KW-0378">Hydrolase</keyword>
<evidence type="ECO:0000256" key="4">
    <source>
        <dbReference type="ARBA" id="ARBA00023157"/>
    </source>
</evidence>
<dbReference type="PRINTS" id="PR00722">
    <property type="entry name" value="CHYMOTRYPSIN"/>
</dbReference>
<dbReference type="InterPro" id="IPR018114">
    <property type="entry name" value="TRYPSIN_HIS"/>
</dbReference>
<dbReference type="InterPro" id="IPR001314">
    <property type="entry name" value="Peptidase_S1A"/>
</dbReference>